<accession>A0ABX9A7P3</accession>
<gene>
    <name evidence="1" type="ORF">K3136_06255</name>
</gene>
<proteinExistence type="predicted"/>
<name>A0ABX9A7P3_9SPHN</name>
<dbReference type="EMBL" id="CP081294">
    <property type="protein sequence ID" value="QZD96284.1"/>
    <property type="molecule type" value="Genomic_DNA"/>
</dbReference>
<evidence type="ECO:0000313" key="1">
    <source>
        <dbReference type="EMBL" id="QZD96284.1"/>
    </source>
</evidence>
<keyword evidence="2" id="KW-1185">Reference proteome</keyword>
<organism evidence="1 2">
    <name type="scientific">Qipengyuania gelatinilytica</name>
    <dbReference type="NCBI Taxonomy" id="2867231"/>
    <lineage>
        <taxon>Bacteria</taxon>
        <taxon>Pseudomonadati</taxon>
        <taxon>Pseudomonadota</taxon>
        <taxon>Alphaproteobacteria</taxon>
        <taxon>Sphingomonadales</taxon>
        <taxon>Erythrobacteraceae</taxon>
        <taxon>Qipengyuania</taxon>
    </lineage>
</organism>
<dbReference type="RefSeq" id="WP_221432008.1">
    <property type="nucleotide sequence ID" value="NZ_CP081294.1"/>
</dbReference>
<protein>
    <submittedName>
        <fullName evidence="1">Uncharacterized protein</fullName>
    </submittedName>
</protein>
<reference evidence="1 2" key="1">
    <citation type="submission" date="2021-08" db="EMBL/GenBank/DDBJ databases">
        <title>Comparative Genomics Analysis of the Genus Qipengyuania Reveals Extensive Genetic Diversity and Metabolic Versatility, Including the Description of Fifteen Novel Species.</title>
        <authorList>
            <person name="Liu Y."/>
        </authorList>
    </citation>
    <scope>NUCLEOTIDE SEQUENCE [LARGE SCALE GENOMIC DNA]</scope>
    <source>
        <strain evidence="1 2">1NDH1</strain>
    </source>
</reference>
<evidence type="ECO:0000313" key="2">
    <source>
        <dbReference type="Proteomes" id="UP000824321"/>
    </source>
</evidence>
<sequence length="140" mass="15415">MQGRAITQDQLDHLFTAALEAAVGRIEKDGHFHPLVFELRGTGAIHNVAVLDTDTIDGRRTVIDRLFAILRPRVAEGTVKACAIALDRHDDAEVAVLLRAPNFSANIAVPYTEEGKGFLKLKRRLSLGEFGAREVPNELF</sequence>
<dbReference type="Proteomes" id="UP000824321">
    <property type="component" value="Chromosome"/>
</dbReference>